<organism evidence="2 3">
    <name type="scientific">Cryptosporidium meleagridis</name>
    <dbReference type="NCBI Taxonomy" id="93969"/>
    <lineage>
        <taxon>Eukaryota</taxon>
        <taxon>Sar</taxon>
        <taxon>Alveolata</taxon>
        <taxon>Apicomplexa</taxon>
        <taxon>Conoidasida</taxon>
        <taxon>Coccidia</taxon>
        <taxon>Eucoccidiorida</taxon>
        <taxon>Eimeriorina</taxon>
        <taxon>Cryptosporidiidae</taxon>
        <taxon>Cryptosporidium</taxon>
    </lineage>
</organism>
<dbReference type="AlphaFoldDB" id="A0A2P4YYB5"/>
<evidence type="ECO:0008006" key="4">
    <source>
        <dbReference type="Google" id="ProtNLM"/>
    </source>
</evidence>
<dbReference type="Proteomes" id="UP000236928">
    <property type="component" value="Unassembled WGS sequence"/>
</dbReference>
<keyword evidence="1" id="KW-0732">Signal</keyword>
<sequence>MCSLLFYFILLLYPISSSLGKESESFWKMKTNLVLTTDVRFEEVQLCTLLEDELMENTEGSDIINENVSALSQNLSSNKMIELVVTNSKKEEVTLFVTDVVYNLIYKKTDLRKNPNTFHREKIPETTDKHQGNNASQVESTGRIVYIKKYYSHESANKSLPIIQAFNYSNIQFSINSSYDSVSALSTFNTTNNSGN</sequence>
<proteinExistence type="predicted"/>
<dbReference type="VEuPathDB" id="CryptoDB:CmeUKMEL1_04260"/>
<feature type="chain" id="PRO_5015131993" description="Integral membrane protein" evidence="1">
    <location>
        <begin position="21"/>
        <end position="196"/>
    </location>
</feature>
<comment type="caution">
    <text evidence="2">The sequence shown here is derived from an EMBL/GenBank/DDBJ whole genome shotgun (WGS) entry which is preliminary data.</text>
</comment>
<gene>
    <name evidence="2" type="ORF">CmeUKMEL1_04260</name>
</gene>
<protein>
    <recommendedName>
        <fullName evidence="4">Integral membrane protein</fullName>
    </recommendedName>
</protein>
<accession>A0A2P4YYB5</accession>
<feature type="signal peptide" evidence="1">
    <location>
        <begin position="1"/>
        <end position="20"/>
    </location>
</feature>
<dbReference type="EMBL" id="JIBK01000006">
    <property type="protein sequence ID" value="POM82811.1"/>
    <property type="molecule type" value="Genomic_DNA"/>
</dbReference>
<evidence type="ECO:0000313" key="3">
    <source>
        <dbReference type="Proteomes" id="UP000236928"/>
    </source>
</evidence>
<keyword evidence="3" id="KW-1185">Reference proteome</keyword>
<name>A0A2P4YYB5_9CRYT</name>
<evidence type="ECO:0000256" key="1">
    <source>
        <dbReference type="SAM" id="SignalP"/>
    </source>
</evidence>
<reference evidence="2 3" key="1">
    <citation type="submission" date="2014-04" db="EMBL/GenBank/DDBJ databases">
        <title>Comparative Genomics of Cryptosporidium Species.</title>
        <authorList>
            <person name="Silva J.C."/>
            <person name="Su Q."/>
            <person name="Chalmers R."/>
            <person name="Chibucos M.C."/>
            <person name="Elwin K."/>
            <person name="Godinez A."/>
            <person name="Guo F."/>
            <person name="Huynh K."/>
            <person name="Orvis J."/>
            <person name="Ott S."/>
            <person name="Sadzewicz L."/>
            <person name="Sengamalay N."/>
            <person name="Shetty A."/>
            <person name="Sun M."/>
            <person name="Tallon L."/>
            <person name="Xiao L."/>
            <person name="Zhang H."/>
            <person name="Fraser C.M."/>
            <person name="Zhu G."/>
            <person name="Kissinger J."/>
            <person name="Widmer G."/>
        </authorList>
    </citation>
    <scope>NUCLEOTIDE SEQUENCE [LARGE SCALE GENOMIC DNA]</scope>
    <source>
        <strain evidence="2 3">UKMEL1</strain>
    </source>
</reference>
<dbReference type="OrthoDB" id="343179at2759"/>
<evidence type="ECO:0000313" key="2">
    <source>
        <dbReference type="EMBL" id="POM82811.1"/>
    </source>
</evidence>